<evidence type="ECO:0000256" key="3">
    <source>
        <dbReference type="ARBA" id="ARBA00022553"/>
    </source>
</evidence>
<evidence type="ECO:0000256" key="6">
    <source>
        <dbReference type="SAM" id="MobiDB-lite"/>
    </source>
</evidence>
<dbReference type="Pfam" id="PF00668">
    <property type="entry name" value="Condensation"/>
    <property type="match status" value="5"/>
</dbReference>
<dbReference type="InterPro" id="IPR029058">
    <property type="entry name" value="AB_hydrolase_fold"/>
</dbReference>
<dbReference type="SMART" id="SM00823">
    <property type="entry name" value="PKS_PP"/>
    <property type="match status" value="4"/>
</dbReference>
<dbReference type="InterPro" id="IPR025110">
    <property type="entry name" value="AMP-bd_C"/>
</dbReference>
<dbReference type="Pfam" id="PF13193">
    <property type="entry name" value="AMP-binding_C"/>
    <property type="match status" value="4"/>
</dbReference>
<dbReference type="PANTHER" id="PTHR45527:SF1">
    <property type="entry name" value="FATTY ACID SYNTHASE"/>
    <property type="match status" value="1"/>
</dbReference>
<dbReference type="PROSITE" id="PS00455">
    <property type="entry name" value="AMP_BINDING"/>
    <property type="match status" value="3"/>
</dbReference>
<evidence type="ECO:0000256" key="5">
    <source>
        <dbReference type="ARBA" id="ARBA00023194"/>
    </source>
</evidence>
<keyword evidence="5" id="KW-0045">Antibiotic biosynthesis</keyword>
<dbReference type="InterPro" id="IPR006162">
    <property type="entry name" value="Ppantetheine_attach_site"/>
</dbReference>
<sequence>MILPPSLVAALPTDARLPEGAVLVVGTETVPPEVLRRWTGPLRVVTAYGLTEATVNSTLWTAEPGWSGPAPIGRPDPNTHAYVLDDELRPVEVGEVGELYIAGRGLARGYRGRHGLTASRFVADPFAGGVDGRGARMYRTGDRVRWRADGILDFLGRGDQQVKLRGYRIEPGEVEAALLAQPGVTQAAVQVREDQPGRRMLVGYVVLDGTTAGTAADAARVRAALAGSLPDYMVPTVLVPVPGGLPMTPNGKLDREALPAPRVEAGGGRAPRDDAERDWCRRLATALNLPEVGPEDDFFALGGDSISAVRVIRGAHEDGLRVRVRDLMELRTSETLAGRFPTADRAEQPGADASPELLDPDVAARVAARHGVDPEAVFPAAPLQAGLYFQSIFDGAEDADPYTAQHVFEFDRPLDLDRLRRACAALLDRHPFLRAGLTGEDTPLPVQVVLPAATVPIHETSVPSEDALERLAAEQRALRFDLASPPLFRILVAHLPGNRTRLVLTQHLTAWDGWSQHILLEELFTLLDHDGAEAGLRVLPEPPSHLDHPRWLAARDREAAHTAWQRALAGLDDATLVAGPQQDRTEVLPSVAELELSAEADAEVRACARTLGVTLNTVLNTAWAVTLGGLVGRTDVVFGATVAGRPPELAGSDRSVGMFLNTVPTRVRIDHTETVRALLRRVQDERTALVEHEHTGLAEIQRITGRETLFDTLFVLQNFPKIEPAALAAVGARYVDYADATHFPLALVVAPESTLRFTLQYRPTVLAPATAAALLQRYAATARRLLAAADEPVGRLDVLAPDETATLRAGRSAAACGPVGRTVPEHLSATALAMPDETALVCGGERLSFGELEARVNRMARLLLARGAGPERVVALALPRGTDIVVALFATLRTGAIYLPLDLDMPAARLAAMIDDARPVCVVGLDDPGLDVPATASPVVRLGAAEVTAELAGLSAGPLADAEPPGFAPGAPGRLDHPAYLIYTSGSTGTPKGVLTPHRGLANMLEHYRSEIMPRAVARAGGRRLRVAHTTSFAFDMSWDELLWLVTGHELHLCDEQLRRDAHQLVAHCRAQRIDVVNVTPSYARALLDEGLLAGDPRAGERVPALLLLGGEAVSESIWTTLREAPHTDGVNLYGPTEFSINALGAAVTDSTTPTVGRPVRNARVHILDGALRPVLDGAPGELYLAGAGLARGYHDRPGLTAERFVADPYADVPGGRMYRTGDRVRRRPDGTVDFLGRTDDQVKVRGYRIELGEIVAALEAHPSVAQAAVVVDSPSGGGPTRLAAYLVPADSSLEPDAGPTLDALRSHLTTVLPAHMIPTAIAAVAELPLTSNGKLNTRALPAPVYTGGGSRPPRTEPERVFCALFTEVLGATDVGIDDDFFGLGGDSISSVALVRYARQRGLVLTPRQVFTGRTPEALALVATVDQASEAVRPPVAPLELVNLNTATLATLRERFGDLEDVWPLSPLQSGLYFQSVFDEGTGGGALDLYTGQTRFELDHRMDLTRLRGAIQALQRRHPTLRCAFVDPGDGTVCQVVRTTVGDPVTEYDLSGLTPTEAAEQAAALAHANRTHRFDLADPPLFRVALLRLPGGTDRLLVTYHLLAWDGWSHSTLFTQLFTLYAGAVPEELSTAGSYPEYLRWLAERDSDAAQAAWADALAGLDGPTLVGPALVEPGRSTAAIPRRTTISVPFAAAVREGARRCDVTLNTVLNAAWALVLGGLTGRDEVVFGTTVAGRPAELAGAEQVVGQYLNTVPTRVRTDPAEAAGDFLRRLQDERLAMGEHEYLGLGAIQRAAGQPVLFDTLFVLQNFADIPRAALDAAGVAERSHVDATHYPLVIIATPGPELGLTLEHDVAVPDDVAVALLKRTAAVAASLVADPDRPLARVDVLGPGERAALERDQEAAVRPLGTESVAETLATTAAARADATALVCGDDRLSFTELDERINRLARLLLARGAGPERVVGLALPRGIDMVAALFAALRTGVAYLPLDLEYPAQRLATMVTDADPVCVLTVGDPPLPQDAPVVRLDDPAVVAEVAALSPAPLVDAERPGFAAADPARLEHPAYLIYTSGSTGVPKGVVTPYRGLTNMLANHRAEIFGPVVAAAGGRRLRIAHTVSFSFDMSWEELLWLVEGHEVHVCDEELRRDARGLVDYCRDQRIDVVNVTPTFASGLIDEGLLDGPHRPALVLLGGEAVTDSVWAALRAADGVLGYNLYGPTEYTINTLGGGTTDSATPTVGRPIHNTRGYVLDRALRPVPDGCPGELYIAGAGLARGYHDRPGTTAERFVADPFAAEPGGRMYRTGDLVRRRADGNIDFLGRTDDQVKIRGFRIEPGEIVAALEKLDEVARAAVVVHTHRPSGLTRLAGYLVPTEPDTGAEALVAAVRGRLAERLPAHMVPAALVPVPELPLTVNGKLDTAALPEPAFTSTRRRRAPRTAAERLLCELFAELLGVDEVGVDDDFFELGGDSIVSIGLVGQARRRGLAISPRLVFERRTPAALALAAEIAPVAGRAPDSGMGRVLPVPILAGLRGDAVGIDGFFQSLCVQTPAGTDATEVTGLLQALLDRHDLLRARLDRADGWTLHVPEPGTVAAVGLLDTAPAPEDPAALGAVLDGYEEQAVRRLDPDCGSMLQAVFVDAGPARRGRLLLVAHHIVVDGVSWRIIAEDLAELWRRHRAGEPVVAEPVPTSFRSWTEALHREAEQRLAEVPRWRAELEPAGLCPVGDRPLDPCRDTIGSTRSLTMTIPADVTGRLLGEVPAAFGGSVNDVLLTALALALREDREGAVLVDLEGHGRESTAVDEAFDLSRTVGWFTTIAPVRLDPGPVRVEEFLAGGAAMAATAKRIRNQVESRPDRGIGYAAVRALRGDRAEAWAGTAVPPVLFNYLGRLGGGEEQDWAPAPERPGLGERADPATAAGYPLEINAEVTSGALAATFTWPSGVLTEDAVAGIADRWSTALRALAAHAPEPGAWGPSAADFPLVTVDQTDVEVLAGSVPGGLADIWPLTPLQQGMYFHSRYHEHTAADPDGYIVQYVLELAGPLAPEQLRAALAEVTARHPALRASFHETADGRLVQAVARTVDVPLRVLPLGEDATEETARIAREERSTAFVLDRAPLLRVAHLTDDGAEDARHRMIVTLHHLVADGWSLPVLFEDLLAAVRGAGEGRGLAPVPSYREYLRWLSRRDTARTREAWRAALDGLSEPTLLGTALPDGATPIAPTALTDTVPADLTSALAATVRDRGTTLNTLVSGAWALALGAVTGRDDVVFGAVVSGRDADVPGIDAQVGLFINTVPVRVRWSPADRVTDILLAHQREQAALLGHQYLGLAEVQSLAGTDSGQLFDVLFVFENFPPGAGENRPGELRITGTGESVEARTHFAASLQVFPGEQLGLRLQYDGRRVTRERAHRLHEVFLSVLGQLAADPDRLVGRLGLLGATDRAALEAEWAGTGHPVPPATVAELLAERAATQRDATALVFHGERLSFGELDARINRMARLLLAHGAGPERIVALALPRSLDTVVALFAVLRTGAAYLPLDLDHPAERWAVMVADARPVCVLADATGAARLPDTAAVIGLHEPDTAAELARQSPAPLTPAELGAFAPGNPDRLEHPAYLIYTSGSTGLPKGVVTPYRGLTNMLVNHRAEIFRPTLDRTGGRTLRIAHTVSFSFDMSWEELLWLVEGHEVHVCDEELRRDAQLLVAYCAEQRIDVVNVTPTYARALLDGGLLEGPHRPPLVLLGGEAVTESVWSQLAGTEGVVGYNLYGPTEYTINTLGGGTEDSATPTVGTAITNTRAYILDSALRPQPPGSPGELYIAGAGLARGYHDRPGLTAERFVADPHAAGPGGRMYRTGDLVVARPDGNIDFLGRTDDQVKIRGYRIEPGEIVAVLERHPAVAQAAVTVHRRGEAGIAHLAGYLVPAGPGPEDAELLASQVRAYLAEQLPAHMIPTTLDVLAEFPLTVNGKLDAAALPAPALTGTRAHRPPRTEAEQVLCGLIGRLLGVAEVGLDDDFFDLGGDSISSIALVSQARRHGLVFRPRDVRATRTVEGLAALAAAGSGPAPREDPDGIGRLPGTPIIGWLAELTDEIGAFHQAVTAQTPTGADPATLVPVLQALVDHHDLLRARLHRDARGWELEVAERGSVRAEDLLTVVEAAAGADLASLVEELRIRAAHRLDPDRGVMLQAVFVPELRILLLVAHHLVVDGVSWRILTEDLAQVWEWQRAGEPVTLPPVGTSFRTWAHRLAEAGRRGERSGELPAWVATARAAAGRFARAPLDPRRDTAATVREHSLVLPAEWTVPLLSSVPAALGATVNDVLLAGLALAAAEWRRRTGRDPGDGTLVALEGHGREEHVVDADLTRTVGWFTTAFPVHLPGSADPAETVAEVGRRLCAIPDGGLGHGVLRYLDPRGTALAGASPELQFNYLGRYAETDAEGDDGGDWGTPRGLDPLSGGRGDAMPVGYPLVVDVLAADRAGRPELHASWEWPAALFDAEEVPALAELWFEALRGIVRAAGIERNV</sequence>
<dbReference type="Proteomes" id="UP001500325">
    <property type="component" value="Unassembled WGS sequence"/>
</dbReference>
<keyword evidence="4" id="KW-0677">Repeat</keyword>
<dbReference type="InterPro" id="IPR020845">
    <property type="entry name" value="AMP-binding_CS"/>
</dbReference>
<comment type="cofactor">
    <cofactor evidence="1">
        <name>pantetheine 4'-phosphate</name>
        <dbReference type="ChEBI" id="CHEBI:47942"/>
    </cofactor>
</comment>
<dbReference type="Gene3D" id="3.40.50.1820">
    <property type="entry name" value="alpha/beta hydrolase"/>
    <property type="match status" value="1"/>
</dbReference>
<dbReference type="InterPro" id="IPR045851">
    <property type="entry name" value="AMP-bd_C_sf"/>
</dbReference>
<dbReference type="PANTHER" id="PTHR45527">
    <property type="entry name" value="NONRIBOSOMAL PEPTIDE SYNTHETASE"/>
    <property type="match status" value="1"/>
</dbReference>
<comment type="caution">
    <text evidence="8">The sequence shown here is derived from an EMBL/GenBank/DDBJ whole genome shotgun (WGS) entry which is preliminary data.</text>
</comment>
<dbReference type="Gene3D" id="3.40.50.12780">
    <property type="entry name" value="N-terminal domain of ligase-like"/>
    <property type="match status" value="1"/>
</dbReference>
<dbReference type="NCBIfam" id="NF003417">
    <property type="entry name" value="PRK04813.1"/>
    <property type="match status" value="4"/>
</dbReference>
<feature type="domain" description="Carrier" evidence="7">
    <location>
        <begin position="270"/>
        <end position="344"/>
    </location>
</feature>
<dbReference type="SUPFAM" id="SSF52777">
    <property type="entry name" value="CoA-dependent acyltransferases"/>
    <property type="match status" value="10"/>
</dbReference>
<reference evidence="9" key="1">
    <citation type="journal article" date="2019" name="Int. J. Syst. Evol. Microbiol.">
        <title>The Global Catalogue of Microorganisms (GCM) 10K type strain sequencing project: providing services to taxonomists for standard genome sequencing and annotation.</title>
        <authorList>
            <consortium name="The Broad Institute Genomics Platform"/>
            <consortium name="The Broad Institute Genome Sequencing Center for Infectious Disease"/>
            <person name="Wu L."/>
            <person name="Ma J."/>
        </authorList>
    </citation>
    <scope>NUCLEOTIDE SEQUENCE [LARGE SCALE GENOMIC DNA]</scope>
    <source>
        <strain evidence="9">JCM 18055</strain>
    </source>
</reference>
<proteinExistence type="predicted"/>
<dbReference type="InterPro" id="IPR042099">
    <property type="entry name" value="ANL_N_sf"/>
</dbReference>
<dbReference type="InterPro" id="IPR023213">
    <property type="entry name" value="CAT-like_dom_sf"/>
</dbReference>
<dbReference type="SUPFAM" id="SSF56801">
    <property type="entry name" value="Acetyl-CoA synthetase-like"/>
    <property type="match status" value="4"/>
</dbReference>
<evidence type="ECO:0000313" key="9">
    <source>
        <dbReference type="Proteomes" id="UP001500325"/>
    </source>
</evidence>
<dbReference type="EMBL" id="BAABIC010000016">
    <property type="protein sequence ID" value="GAA4701834.1"/>
    <property type="molecule type" value="Genomic_DNA"/>
</dbReference>
<dbReference type="PROSITE" id="PS50075">
    <property type="entry name" value="CARRIER"/>
    <property type="match status" value="4"/>
</dbReference>
<dbReference type="NCBIfam" id="TIGR01720">
    <property type="entry name" value="NRPS-para261"/>
    <property type="match status" value="1"/>
</dbReference>
<evidence type="ECO:0000256" key="1">
    <source>
        <dbReference type="ARBA" id="ARBA00001957"/>
    </source>
</evidence>
<feature type="domain" description="Carrier" evidence="7">
    <location>
        <begin position="1353"/>
        <end position="1427"/>
    </location>
</feature>
<organism evidence="8 9">
    <name type="scientific">Pseudonocardia yuanmonensis</name>
    <dbReference type="NCBI Taxonomy" id="1095914"/>
    <lineage>
        <taxon>Bacteria</taxon>
        <taxon>Bacillati</taxon>
        <taxon>Actinomycetota</taxon>
        <taxon>Actinomycetes</taxon>
        <taxon>Pseudonocardiales</taxon>
        <taxon>Pseudonocardiaceae</taxon>
        <taxon>Pseudonocardia</taxon>
    </lineage>
</organism>
<dbReference type="Pfam" id="PF00501">
    <property type="entry name" value="AMP-binding"/>
    <property type="match status" value="4"/>
</dbReference>
<keyword evidence="2" id="KW-0596">Phosphopantetheine</keyword>
<dbReference type="Gene3D" id="3.30.300.30">
    <property type="match status" value="4"/>
</dbReference>
<evidence type="ECO:0000313" key="8">
    <source>
        <dbReference type="EMBL" id="GAA4701834.1"/>
    </source>
</evidence>
<dbReference type="Gene3D" id="3.30.559.10">
    <property type="entry name" value="Chloramphenicol acetyltransferase-like domain"/>
    <property type="match status" value="5"/>
</dbReference>
<dbReference type="SUPFAM" id="SSF47336">
    <property type="entry name" value="ACP-like"/>
    <property type="match status" value="4"/>
</dbReference>
<evidence type="ECO:0000256" key="2">
    <source>
        <dbReference type="ARBA" id="ARBA00022450"/>
    </source>
</evidence>
<dbReference type="CDD" id="cd05930">
    <property type="entry name" value="A_NRPS"/>
    <property type="match status" value="3"/>
</dbReference>
<name>A0ABP8X6K9_9PSEU</name>
<keyword evidence="3" id="KW-0597">Phosphoprotein</keyword>
<dbReference type="Gene3D" id="1.10.1200.10">
    <property type="entry name" value="ACP-like"/>
    <property type="match status" value="3"/>
</dbReference>
<feature type="domain" description="Carrier" evidence="7">
    <location>
        <begin position="2434"/>
        <end position="2508"/>
    </location>
</feature>
<keyword evidence="9" id="KW-1185">Reference proteome</keyword>
<dbReference type="InterPro" id="IPR020806">
    <property type="entry name" value="PKS_PP-bd"/>
</dbReference>
<dbReference type="PROSITE" id="PS00012">
    <property type="entry name" value="PHOSPHOPANTETHEINE"/>
    <property type="match status" value="3"/>
</dbReference>
<feature type="domain" description="Carrier" evidence="7">
    <location>
        <begin position="3981"/>
        <end position="4055"/>
    </location>
</feature>
<dbReference type="InterPro" id="IPR036736">
    <property type="entry name" value="ACP-like_sf"/>
</dbReference>
<accession>A0ABP8X6K9</accession>
<protein>
    <recommendedName>
        <fullName evidence="7">Carrier domain-containing protein</fullName>
    </recommendedName>
</protein>
<gene>
    <name evidence="8" type="ORF">GCM10023215_46050</name>
</gene>
<dbReference type="InterPro" id="IPR000873">
    <property type="entry name" value="AMP-dep_synth/lig_dom"/>
</dbReference>
<dbReference type="Gene3D" id="3.30.559.30">
    <property type="entry name" value="Nonribosomal peptide synthetase, condensation domain"/>
    <property type="match status" value="5"/>
</dbReference>
<dbReference type="Pfam" id="PF00550">
    <property type="entry name" value="PP-binding"/>
    <property type="match status" value="4"/>
</dbReference>
<dbReference type="InterPro" id="IPR010071">
    <property type="entry name" value="AA_adenyl_dom"/>
</dbReference>
<dbReference type="InterPro" id="IPR009081">
    <property type="entry name" value="PP-bd_ACP"/>
</dbReference>
<dbReference type="InterPro" id="IPR001242">
    <property type="entry name" value="Condensation_dom"/>
</dbReference>
<dbReference type="Gene3D" id="2.30.38.10">
    <property type="entry name" value="Luciferase, Domain 3"/>
    <property type="match status" value="3"/>
</dbReference>
<dbReference type="NCBIfam" id="TIGR01733">
    <property type="entry name" value="AA-adenyl-dom"/>
    <property type="match status" value="3"/>
</dbReference>
<dbReference type="InterPro" id="IPR010060">
    <property type="entry name" value="NRPS_synth"/>
</dbReference>
<evidence type="ECO:0000259" key="7">
    <source>
        <dbReference type="PROSITE" id="PS50075"/>
    </source>
</evidence>
<feature type="region of interest" description="Disordered" evidence="6">
    <location>
        <begin position="338"/>
        <end position="357"/>
    </location>
</feature>
<evidence type="ECO:0000256" key="4">
    <source>
        <dbReference type="ARBA" id="ARBA00022737"/>
    </source>
</evidence>
<dbReference type="Gene3D" id="3.40.50.980">
    <property type="match status" value="6"/>
</dbReference>